<proteinExistence type="predicted"/>
<dbReference type="AlphaFoldDB" id="A0AAE1NHT4"/>
<sequence length="114" mass="13370">MRGTNARPHSTSSCFFSSWLSSYRVERKDVSRGEVSWRESELSHRLHELRAPFRITSKVKFRELLSGRGGGKWMEESVCEASRKKLKEEKNTNVEEGNRDTLREKKFMCEEILT</sequence>
<evidence type="ECO:0000313" key="1">
    <source>
        <dbReference type="EMBL" id="KAK4290355.1"/>
    </source>
</evidence>
<protein>
    <submittedName>
        <fullName evidence="1">Uncharacterized protein</fullName>
    </submittedName>
</protein>
<reference evidence="1" key="1">
    <citation type="submission" date="2023-11" db="EMBL/GenBank/DDBJ databases">
        <title>Genome assemblies of two species of porcelain crab, Petrolisthes cinctipes and Petrolisthes manimaculis (Anomura: Porcellanidae).</title>
        <authorList>
            <person name="Angst P."/>
        </authorList>
    </citation>
    <scope>NUCLEOTIDE SEQUENCE</scope>
    <source>
        <strain evidence="1">PB745_02</strain>
        <tissue evidence="1">Gill</tissue>
    </source>
</reference>
<keyword evidence="2" id="KW-1185">Reference proteome</keyword>
<name>A0AAE1NHT4_9EUCA</name>
<dbReference type="EMBL" id="JAWZYT010005506">
    <property type="protein sequence ID" value="KAK4290355.1"/>
    <property type="molecule type" value="Genomic_DNA"/>
</dbReference>
<comment type="caution">
    <text evidence="1">The sequence shown here is derived from an EMBL/GenBank/DDBJ whole genome shotgun (WGS) entry which is preliminary data.</text>
</comment>
<gene>
    <name evidence="1" type="ORF">Pmani_036735</name>
</gene>
<accession>A0AAE1NHT4</accession>
<organism evidence="1 2">
    <name type="scientific">Petrolisthes manimaculis</name>
    <dbReference type="NCBI Taxonomy" id="1843537"/>
    <lineage>
        <taxon>Eukaryota</taxon>
        <taxon>Metazoa</taxon>
        <taxon>Ecdysozoa</taxon>
        <taxon>Arthropoda</taxon>
        <taxon>Crustacea</taxon>
        <taxon>Multicrustacea</taxon>
        <taxon>Malacostraca</taxon>
        <taxon>Eumalacostraca</taxon>
        <taxon>Eucarida</taxon>
        <taxon>Decapoda</taxon>
        <taxon>Pleocyemata</taxon>
        <taxon>Anomura</taxon>
        <taxon>Galatheoidea</taxon>
        <taxon>Porcellanidae</taxon>
        <taxon>Petrolisthes</taxon>
    </lineage>
</organism>
<dbReference type="Proteomes" id="UP001292094">
    <property type="component" value="Unassembled WGS sequence"/>
</dbReference>
<evidence type="ECO:0000313" key="2">
    <source>
        <dbReference type="Proteomes" id="UP001292094"/>
    </source>
</evidence>